<dbReference type="PANTHER" id="PTHR11926">
    <property type="entry name" value="GLUCOSYL/GLUCURONOSYL TRANSFERASES"/>
    <property type="match status" value="1"/>
</dbReference>
<dbReference type="AlphaFoldDB" id="A0A2N9J8S5"/>
<evidence type="ECO:0000313" key="6">
    <source>
        <dbReference type="EMBL" id="SPD33757.1"/>
    </source>
</evidence>
<reference evidence="6" key="1">
    <citation type="submission" date="2018-02" db="EMBL/GenBank/DDBJ databases">
        <authorList>
            <person name="Cohen D.B."/>
            <person name="Kent A.D."/>
        </authorList>
    </citation>
    <scope>NUCLEOTIDE SEQUENCE</scope>
</reference>
<sequence>MERKIHILVLPYPIQGHINPMLQFSKRLASKGPRVTLITTTSISESTQAISSHSVNIETISDGSAESKTFDTTDAHFENFIVTVTQSLTKLIETQNNSNHPPNFLIYDSVMPWALDVARQLGLDGAPFFTQSGSVNAIYYHANRGAIKFPFEGPTASLPSMPPLGITDLPSFMSNTGSYPALYSIVLNQFSNFDQPNWIFYNTFYDLEEEVLNWVTSQWPVKTIGPTIPSIYLDKRLEDDKDYGLNLFKPDADACMKWLDKMETGSVVYAAFGSLAALGEEQMEEITWGLKNSNCYFLWVVRESEQKKLPTNFVSETAEKGLAVSWCPQLEVLAHKAIGCFMTHCGWNSTLEALSLGVPMVAMPQWTDQTTNAKFIVDVWKVGVRIKVDEKGFASKEEIELCIREVMEGESGKEMKRNSVKWKELAIEALDEGGSSDKNIEEFVANL</sequence>
<dbReference type="InterPro" id="IPR002213">
    <property type="entry name" value="UDP_glucos_trans"/>
</dbReference>
<dbReference type="FunFam" id="3.40.50.2000:FF:000019">
    <property type="entry name" value="Glycosyltransferase"/>
    <property type="match status" value="1"/>
</dbReference>
<protein>
    <recommendedName>
        <fullName evidence="5">Glycosyltransferase</fullName>
        <ecNumber evidence="5">2.4.1.-</ecNumber>
    </recommendedName>
</protein>
<name>A0A2N9J8S5_FAGSY</name>
<dbReference type="EMBL" id="OIVN01006471">
    <property type="protein sequence ID" value="SPD33757.1"/>
    <property type="molecule type" value="Genomic_DNA"/>
</dbReference>
<dbReference type="CDD" id="cd03784">
    <property type="entry name" value="GT1_Gtf-like"/>
    <property type="match status" value="1"/>
</dbReference>
<comment type="similarity">
    <text evidence="1 4">Belongs to the UDP-glycosyltransferase family.</text>
</comment>
<proteinExistence type="inferred from homology"/>
<evidence type="ECO:0000256" key="5">
    <source>
        <dbReference type="RuleBase" id="RU362057"/>
    </source>
</evidence>
<dbReference type="PROSITE" id="PS00375">
    <property type="entry name" value="UDPGT"/>
    <property type="match status" value="1"/>
</dbReference>
<evidence type="ECO:0000256" key="1">
    <source>
        <dbReference type="ARBA" id="ARBA00009995"/>
    </source>
</evidence>
<dbReference type="Gene3D" id="3.40.50.2000">
    <property type="entry name" value="Glycogen Phosphorylase B"/>
    <property type="match status" value="2"/>
</dbReference>
<dbReference type="GO" id="GO:0080044">
    <property type="term" value="F:quercetin 7-O-glucosyltransferase activity"/>
    <property type="evidence" value="ECO:0007669"/>
    <property type="project" value="TreeGrafter"/>
</dbReference>
<evidence type="ECO:0000256" key="3">
    <source>
        <dbReference type="ARBA" id="ARBA00022679"/>
    </source>
</evidence>
<dbReference type="InterPro" id="IPR035595">
    <property type="entry name" value="UDP_glycos_trans_CS"/>
</dbReference>
<dbReference type="EC" id="2.4.1.-" evidence="5"/>
<dbReference type="FunFam" id="3.40.50.2000:FF:000057">
    <property type="entry name" value="Glycosyltransferase"/>
    <property type="match status" value="1"/>
</dbReference>
<keyword evidence="3 4" id="KW-0808">Transferase</keyword>
<keyword evidence="2 4" id="KW-0328">Glycosyltransferase</keyword>
<gene>
    <name evidence="6" type="ORF">FSB_LOCUS61639</name>
</gene>
<evidence type="ECO:0000256" key="4">
    <source>
        <dbReference type="RuleBase" id="RU003718"/>
    </source>
</evidence>
<dbReference type="GO" id="GO:0080043">
    <property type="term" value="F:quercetin 3-O-glucosyltransferase activity"/>
    <property type="evidence" value="ECO:0007669"/>
    <property type="project" value="TreeGrafter"/>
</dbReference>
<evidence type="ECO:0000256" key="2">
    <source>
        <dbReference type="ARBA" id="ARBA00022676"/>
    </source>
</evidence>
<dbReference type="PANTHER" id="PTHR11926:SF1560">
    <property type="entry name" value="UDP-GLYCOSYLTRANSFERASE 74E1-RELATED"/>
    <property type="match status" value="1"/>
</dbReference>
<dbReference type="Pfam" id="PF00201">
    <property type="entry name" value="UDPGT"/>
    <property type="match status" value="1"/>
</dbReference>
<dbReference type="SUPFAM" id="SSF53756">
    <property type="entry name" value="UDP-Glycosyltransferase/glycogen phosphorylase"/>
    <property type="match status" value="1"/>
</dbReference>
<dbReference type="GO" id="GO:0032787">
    <property type="term" value="P:monocarboxylic acid metabolic process"/>
    <property type="evidence" value="ECO:0007669"/>
    <property type="project" value="UniProtKB-ARBA"/>
</dbReference>
<organism evidence="6">
    <name type="scientific">Fagus sylvatica</name>
    <name type="common">Beechnut</name>
    <dbReference type="NCBI Taxonomy" id="28930"/>
    <lineage>
        <taxon>Eukaryota</taxon>
        <taxon>Viridiplantae</taxon>
        <taxon>Streptophyta</taxon>
        <taxon>Embryophyta</taxon>
        <taxon>Tracheophyta</taxon>
        <taxon>Spermatophyta</taxon>
        <taxon>Magnoliopsida</taxon>
        <taxon>eudicotyledons</taxon>
        <taxon>Gunneridae</taxon>
        <taxon>Pentapetalae</taxon>
        <taxon>rosids</taxon>
        <taxon>fabids</taxon>
        <taxon>Fagales</taxon>
        <taxon>Fagaceae</taxon>
        <taxon>Fagus</taxon>
    </lineage>
</organism>
<accession>A0A2N9J8S5</accession>